<protein>
    <submittedName>
        <fullName evidence="2">DUF1351 domain-containing protein</fullName>
    </submittedName>
</protein>
<dbReference type="Pfam" id="PF07083">
    <property type="entry name" value="DUF1351"/>
    <property type="match status" value="1"/>
</dbReference>
<comment type="caution">
    <text evidence="2">The sequence shown here is derived from an EMBL/GenBank/DDBJ whole genome shotgun (WGS) entry which is preliminary data.</text>
</comment>
<dbReference type="EMBL" id="JBGLYH010000002">
    <property type="protein sequence ID" value="MEZ7195429.1"/>
    <property type="molecule type" value="Genomic_DNA"/>
</dbReference>
<dbReference type="Proteomes" id="UP001568698">
    <property type="component" value="Unassembled WGS sequence"/>
</dbReference>
<reference evidence="2 3" key="1">
    <citation type="submission" date="2024-08" db="EMBL/GenBank/DDBJ databases">
        <title>Sulfate-reducing bacteria isolated from formation water of the oil field in Kazakhstan and description of Pseudodesulfovibrio sp.</title>
        <authorList>
            <person name="Bidzhieva S.K."/>
            <person name="Tourova T.P."/>
            <person name="Grouzdev D.S."/>
            <person name="Beletsky A.V."/>
            <person name="Sokolova D.S."/>
            <person name="Samigullina S.R."/>
            <person name="Poltaraus A.B."/>
            <person name="Avtukh A.N."/>
            <person name="Tereshina V.M."/>
            <person name="Zhaparov N.S."/>
            <person name="Mardanov A.V."/>
            <person name="Nazina T.N."/>
        </authorList>
    </citation>
    <scope>NUCLEOTIDE SEQUENCE [LARGE SCALE GENOMIC DNA]</scope>
    <source>
        <strain evidence="2 3">9FUS</strain>
    </source>
</reference>
<proteinExistence type="predicted"/>
<feature type="region of interest" description="Disordered" evidence="1">
    <location>
        <begin position="214"/>
        <end position="261"/>
    </location>
</feature>
<name>A0ABV4JXI9_9BACT</name>
<sequence>MTMELKIISPAEDGFVKSIDFNFDELKGELTSRLEKYQGLAYTDDTIQDAKKDRATLNKFKKALNDKKLEIKRRCLEPYTNFEDRIKELIALVDQPVLAIDSQVKGYEERKRTEKQQTIQAVWDVQESDVKSMVTLANVFDQRWLNVTYSMAQIEQEITDFLKKVEEELNLIYDLKTEHEDQVVRTYLKGFNLSQALAEDKALKDAAAKQEAYRKQREEAKAAAEAEEKARHEAAAQAAPEPPAQPEQPRQSAPAAAPQAKPEPVTICIDFRVWATNDQLTGLRDYMNANGIKYGRVEDRQAA</sequence>
<dbReference type="InterPro" id="IPR009785">
    <property type="entry name" value="Prophage_Lj928_Orf309"/>
</dbReference>
<evidence type="ECO:0000256" key="1">
    <source>
        <dbReference type="SAM" id="MobiDB-lite"/>
    </source>
</evidence>
<dbReference type="RefSeq" id="WP_371384979.1">
    <property type="nucleotide sequence ID" value="NZ_JBGLYH010000002.1"/>
</dbReference>
<evidence type="ECO:0000313" key="2">
    <source>
        <dbReference type="EMBL" id="MEZ7195429.1"/>
    </source>
</evidence>
<keyword evidence="3" id="KW-1185">Reference proteome</keyword>
<feature type="compositionally biased region" description="Low complexity" evidence="1">
    <location>
        <begin position="247"/>
        <end position="261"/>
    </location>
</feature>
<feature type="compositionally biased region" description="Basic and acidic residues" evidence="1">
    <location>
        <begin position="214"/>
        <end position="234"/>
    </location>
</feature>
<evidence type="ECO:0000313" key="3">
    <source>
        <dbReference type="Proteomes" id="UP001568698"/>
    </source>
</evidence>
<gene>
    <name evidence="2" type="ORF">AB6M95_01600</name>
</gene>
<accession>A0ABV4JXI9</accession>
<organism evidence="2 3">
    <name type="scientific">Pseudodesulfovibrio karagichevae</name>
    <dbReference type="NCBI Taxonomy" id="3239305"/>
    <lineage>
        <taxon>Bacteria</taxon>
        <taxon>Pseudomonadati</taxon>
        <taxon>Thermodesulfobacteriota</taxon>
        <taxon>Desulfovibrionia</taxon>
        <taxon>Desulfovibrionales</taxon>
        <taxon>Desulfovibrionaceae</taxon>
    </lineage>
</organism>